<organism evidence="1">
    <name type="scientific">Ophidiomyces ophidiicola</name>
    <dbReference type="NCBI Taxonomy" id="1387563"/>
    <lineage>
        <taxon>Eukaryota</taxon>
        <taxon>Fungi</taxon>
        <taxon>Dikarya</taxon>
        <taxon>Ascomycota</taxon>
        <taxon>Pezizomycotina</taxon>
        <taxon>Eurotiomycetes</taxon>
        <taxon>Eurotiomycetidae</taxon>
        <taxon>Onygenales</taxon>
        <taxon>Onygenaceae</taxon>
        <taxon>Ophidiomyces</taxon>
    </lineage>
</organism>
<proteinExistence type="predicted"/>
<protein>
    <submittedName>
        <fullName evidence="1">Uncharacterized protein</fullName>
    </submittedName>
</protein>
<sequence length="430" mass="47626">MRTLPAKNNPMIQPDASPSHEELLSRRRLGSTNLTVKPDHFNTSNATRPENLGVFEYAHLRAPLPKNLKGSEIFSQSTPNPDTYFLMRRSKDGYVSATGMFKIAFPWAKHAEEKSEREYLRTRSETSSDEIAGNLWISPSLALELAEEYKMYNWVRALLDPTDIPQNPTKSPTKSERLITAPPKFDVSKIDSSTFAPPPSTTRSRTLRSASPSKPSAKLKATPRKKTTRTMKEHGTPSALAASESLQSSLDAVTDAASAIEKEDIQDETDQAEINGGEEHSDPEGEETPVKNSTDHVKVNVQSETTVDTTEDLETSRTTVTVEMPNGLPELPLPHDTEEMIAKAKEMVEEAAKLHEDGEETVVSSKLSRKRKVDETADGTEGADAEVMPTQPAKKARFLEARLRRERVRNRALIGVTATLAIVATIPYFF</sequence>
<gene>
    <name evidence="1" type="ORF">LOY88_003859</name>
</gene>
<reference evidence="1" key="1">
    <citation type="journal article" date="2022" name="bioRxiv">
        <title>Population genetic analysis of Ophidiomyces ophidiicola, the causative agent of snake fungal disease, indicates recent introductions to the USA.</title>
        <authorList>
            <person name="Ladner J.T."/>
            <person name="Palmer J.M."/>
            <person name="Ettinger C.L."/>
            <person name="Stajich J.E."/>
            <person name="Farrell T.M."/>
            <person name="Glorioso B.M."/>
            <person name="Lawson B."/>
            <person name="Price S.J."/>
            <person name="Stengle A.G."/>
            <person name="Grear D.A."/>
            <person name="Lorch J.M."/>
        </authorList>
    </citation>
    <scope>NUCLEOTIDE SEQUENCE</scope>
    <source>
        <strain evidence="1">NWHC 24266-5</strain>
    </source>
</reference>
<comment type="caution">
    <text evidence="1">The sequence shown here is derived from an EMBL/GenBank/DDBJ whole genome shotgun (WGS) entry which is preliminary data.</text>
</comment>
<dbReference type="EMBL" id="JALBCA010000053">
    <property type="protein sequence ID" value="KAI2385939.1"/>
    <property type="molecule type" value="Genomic_DNA"/>
</dbReference>
<name>A0ACB8UVE2_9EURO</name>
<evidence type="ECO:0000313" key="1">
    <source>
        <dbReference type="EMBL" id="KAI2385939.1"/>
    </source>
</evidence>
<accession>A0ACB8UVE2</accession>